<proteinExistence type="inferred from homology"/>
<dbReference type="Pfam" id="PF00995">
    <property type="entry name" value="Sec1"/>
    <property type="match status" value="1"/>
</dbReference>
<protein>
    <submittedName>
        <fullName evidence="2">Putative sec1-like protein</fullName>
    </submittedName>
</protein>
<gene>
    <name evidence="2" type="ORF">RchiOBHm_Chr7g0237391</name>
</gene>
<comment type="similarity">
    <text evidence="1">Belongs to the STXBP/unc-18/SEC1 family.</text>
</comment>
<sequence length="90" mass="10244">MVAPMLRSKAARASPPEPMCSYAFDREVDMVTPMCTQLTYEGIIDEFLRINDGSVEVDPSIMDVKQEEKKMKVPLNSSDKLFKEMRESPL</sequence>
<dbReference type="InterPro" id="IPR001619">
    <property type="entry name" value="Sec1-like"/>
</dbReference>
<dbReference type="InterPro" id="IPR036045">
    <property type="entry name" value="Sec1-like_sf"/>
</dbReference>
<dbReference type="GO" id="GO:0016192">
    <property type="term" value="P:vesicle-mediated transport"/>
    <property type="evidence" value="ECO:0007669"/>
    <property type="project" value="InterPro"/>
</dbReference>
<dbReference type="SUPFAM" id="SSF56815">
    <property type="entry name" value="Sec1/munc18-like (SM) proteins"/>
    <property type="match status" value="1"/>
</dbReference>
<accession>A0A2P6PH62</accession>
<dbReference type="Proteomes" id="UP000238479">
    <property type="component" value="Chromosome 7"/>
</dbReference>
<reference evidence="2 3" key="1">
    <citation type="journal article" date="2018" name="Nat. Genet.">
        <title>The Rosa genome provides new insights in the design of modern roses.</title>
        <authorList>
            <person name="Bendahmane M."/>
        </authorList>
    </citation>
    <scope>NUCLEOTIDE SEQUENCE [LARGE SCALE GENOMIC DNA]</scope>
    <source>
        <strain evidence="3">cv. Old Blush</strain>
    </source>
</reference>
<dbReference type="InterPro" id="IPR043127">
    <property type="entry name" value="Sec-1-like_dom3a"/>
</dbReference>
<comment type="caution">
    <text evidence="2">The sequence shown here is derived from an EMBL/GenBank/DDBJ whole genome shotgun (WGS) entry which is preliminary data.</text>
</comment>
<dbReference type="STRING" id="74649.A0A2P6PH62"/>
<dbReference type="PANTHER" id="PTHR11679">
    <property type="entry name" value="VESICLE PROTEIN SORTING-ASSOCIATED"/>
    <property type="match status" value="1"/>
</dbReference>
<name>A0A2P6PH62_ROSCH</name>
<keyword evidence="3" id="KW-1185">Reference proteome</keyword>
<dbReference type="AlphaFoldDB" id="A0A2P6PH62"/>
<organism evidence="2 3">
    <name type="scientific">Rosa chinensis</name>
    <name type="common">China rose</name>
    <dbReference type="NCBI Taxonomy" id="74649"/>
    <lineage>
        <taxon>Eukaryota</taxon>
        <taxon>Viridiplantae</taxon>
        <taxon>Streptophyta</taxon>
        <taxon>Embryophyta</taxon>
        <taxon>Tracheophyta</taxon>
        <taxon>Spermatophyta</taxon>
        <taxon>Magnoliopsida</taxon>
        <taxon>eudicotyledons</taxon>
        <taxon>Gunneridae</taxon>
        <taxon>Pentapetalae</taxon>
        <taxon>rosids</taxon>
        <taxon>fabids</taxon>
        <taxon>Rosales</taxon>
        <taxon>Rosaceae</taxon>
        <taxon>Rosoideae</taxon>
        <taxon>Rosoideae incertae sedis</taxon>
        <taxon>Rosa</taxon>
    </lineage>
</organism>
<evidence type="ECO:0000313" key="2">
    <source>
        <dbReference type="EMBL" id="PRQ21276.1"/>
    </source>
</evidence>
<dbReference type="EMBL" id="PDCK01000045">
    <property type="protein sequence ID" value="PRQ21276.1"/>
    <property type="molecule type" value="Genomic_DNA"/>
</dbReference>
<dbReference type="Gramene" id="PRQ21276">
    <property type="protein sequence ID" value="PRQ21276"/>
    <property type="gene ID" value="RchiOBHm_Chr7g0237391"/>
</dbReference>
<evidence type="ECO:0000313" key="3">
    <source>
        <dbReference type="Proteomes" id="UP000238479"/>
    </source>
</evidence>
<evidence type="ECO:0000256" key="1">
    <source>
        <dbReference type="ARBA" id="ARBA00009884"/>
    </source>
</evidence>
<dbReference type="Gene3D" id="3.90.830.10">
    <property type="entry name" value="Syntaxin Binding Protein 1, Chain A, domain 2"/>
    <property type="match status" value="1"/>
</dbReference>